<keyword evidence="3" id="KW-1185">Reference proteome</keyword>
<dbReference type="PATRIC" id="fig|1094979.3.peg.1080"/>
<accession>G6YQK5</accession>
<sequence>MSVTKAADWSIFSSLPQPLMAIPAYLFVSTFKPMLPFGLGLAAGAMIWMVFAELLPDANKKLEPASVGVVIVLAFLGMMVFQLAIH</sequence>
<dbReference type="AlphaFoldDB" id="G6YQK5"/>
<evidence type="ECO:0000313" key="3">
    <source>
        <dbReference type="Proteomes" id="UP000003208"/>
    </source>
</evidence>
<dbReference type="EMBL" id="AGTR01000018">
    <property type="protein sequence ID" value="EHJ05576.1"/>
    <property type="molecule type" value="Genomic_DNA"/>
</dbReference>
<gene>
    <name evidence="2" type="ORF">KYE_05601</name>
</gene>
<dbReference type="Proteomes" id="UP000003208">
    <property type="component" value="Unassembled WGS sequence"/>
</dbReference>
<dbReference type="RefSeq" id="WP_008171221.1">
    <property type="nucleotide sequence ID" value="NZ_AGTR01000018.1"/>
</dbReference>
<evidence type="ECO:0000256" key="1">
    <source>
        <dbReference type="SAM" id="Phobius"/>
    </source>
</evidence>
<keyword evidence="1" id="KW-1133">Transmembrane helix</keyword>
<name>G6YQK5_9GAMM</name>
<evidence type="ECO:0000313" key="2">
    <source>
        <dbReference type="EMBL" id="EHJ05576.1"/>
    </source>
</evidence>
<reference evidence="2 3" key="1">
    <citation type="journal article" date="2012" name="J. Bacteriol.">
        <title>Genome sequence of deep-sea manganese-oxidizing bacterium Marinobacter manganoxydans MnI7-9.</title>
        <authorList>
            <person name="Wang H."/>
            <person name="Li H."/>
            <person name="Shao Z."/>
            <person name="Liao S."/>
            <person name="Johnstone L."/>
            <person name="Rensing C."/>
            <person name="Wang G."/>
        </authorList>
    </citation>
    <scope>NUCLEOTIDE SEQUENCE [LARGE SCALE GENOMIC DNA]</scope>
    <source>
        <strain evidence="2 3">MnI7-9</strain>
    </source>
</reference>
<proteinExistence type="predicted"/>
<keyword evidence="1" id="KW-0812">Transmembrane</keyword>
<feature type="transmembrane region" description="Helical" evidence="1">
    <location>
        <begin position="67"/>
        <end position="85"/>
    </location>
</feature>
<keyword evidence="1" id="KW-0472">Membrane</keyword>
<protein>
    <submittedName>
        <fullName evidence="2">Uncharacterized protein</fullName>
    </submittedName>
</protein>
<organism evidence="2 3">
    <name type="scientific">Marinobacter manganoxydans MnI7-9</name>
    <dbReference type="NCBI Taxonomy" id="1094979"/>
    <lineage>
        <taxon>Bacteria</taxon>
        <taxon>Pseudomonadati</taxon>
        <taxon>Pseudomonadota</taxon>
        <taxon>Gammaproteobacteria</taxon>
        <taxon>Pseudomonadales</taxon>
        <taxon>Marinobacteraceae</taxon>
        <taxon>Marinobacter</taxon>
    </lineage>
</organism>
<feature type="transmembrane region" description="Helical" evidence="1">
    <location>
        <begin position="34"/>
        <end position="55"/>
    </location>
</feature>